<evidence type="ECO:0000313" key="2">
    <source>
        <dbReference type="EMBL" id="KMU74813.1"/>
    </source>
</evidence>
<sequence>MAPFGGRAAPVRAPKRLHKVPTLLQPRAASTTTASLRPFHLPRSLASLSRFLAPRPLLPPCASTHPLRYAAAPSLLLIPDFAKPFAHILHNKHTRKPSNRGTHKNETGLKSIRLQVATIGHDNPFLIADGEPLSNETMGAVSGSGVAAGLGLTSIRNRHCLRTVNQTFLLLPAIFSLHFSAEAEESDRQQPSSRRGTPQSSQSSRRHREKYPVDQEDSRQLKKSILAILKGLDTSTSPTSTFQPSAGE</sequence>
<evidence type="ECO:0000313" key="3">
    <source>
        <dbReference type="Proteomes" id="UP000054559"/>
    </source>
</evidence>
<feature type="compositionally biased region" description="Basic and acidic residues" evidence="1">
    <location>
        <begin position="210"/>
        <end position="219"/>
    </location>
</feature>
<dbReference type="EMBL" id="DS268119">
    <property type="protein sequence ID" value="KMU74813.1"/>
    <property type="molecule type" value="Genomic_DNA"/>
</dbReference>
<feature type="compositionally biased region" description="Polar residues" evidence="1">
    <location>
        <begin position="189"/>
        <end position="203"/>
    </location>
</feature>
<name>A0A0J8QU72_COCIT</name>
<organism evidence="2 3">
    <name type="scientific">Coccidioides immitis RMSCC 3703</name>
    <dbReference type="NCBI Taxonomy" id="454286"/>
    <lineage>
        <taxon>Eukaryota</taxon>
        <taxon>Fungi</taxon>
        <taxon>Dikarya</taxon>
        <taxon>Ascomycota</taxon>
        <taxon>Pezizomycotina</taxon>
        <taxon>Eurotiomycetes</taxon>
        <taxon>Eurotiomycetidae</taxon>
        <taxon>Onygenales</taxon>
        <taxon>Onygenaceae</taxon>
        <taxon>Coccidioides</taxon>
    </lineage>
</organism>
<feature type="region of interest" description="Disordered" evidence="1">
    <location>
        <begin position="1"/>
        <end position="31"/>
    </location>
</feature>
<reference evidence="3" key="1">
    <citation type="journal article" date="2010" name="Genome Res.">
        <title>Population genomic sequencing of Coccidioides fungi reveals recent hybridization and transposon control.</title>
        <authorList>
            <person name="Neafsey D.E."/>
            <person name="Barker B.M."/>
            <person name="Sharpton T.J."/>
            <person name="Stajich J.E."/>
            <person name="Park D.J."/>
            <person name="Whiston E."/>
            <person name="Hung C.-Y."/>
            <person name="McMahan C."/>
            <person name="White J."/>
            <person name="Sykes S."/>
            <person name="Heiman D."/>
            <person name="Young S."/>
            <person name="Zeng Q."/>
            <person name="Abouelleil A."/>
            <person name="Aftuck L."/>
            <person name="Bessette D."/>
            <person name="Brown A."/>
            <person name="FitzGerald M."/>
            <person name="Lui A."/>
            <person name="Macdonald J.P."/>
            <person name="Priest M."/>
            <person name="Orbach M.J."/>
            <person name="Galgiani J.N."/>
            <person name="Kirkland T.N."/>
            <person name="Cole G.T."/>
            <person name="Birren B.W."/>
            <person name="Henn M.R."/>
            <person name="Taylor J.W."/>
            <person name="Rounsley S.D."/>
        </authorList>
    </citation>
    <scope>NUCLEOTIDE SEQUENCE [LARGE SCALE GENOMIC DNA]</scope>
    <source>
        <strain evidence="3">RMSCC 3703</strain>
    </source>
</reference>
<accession>A0A0J8QU72</accession>
<proteinExistence type="predicted"/>
<gene>
    <name evidence="2" type="ORF">CISG_00743</name>
</gene>
<feature type="region of interest" description="Disordered" evidence="1">
    <location>
        <begin position="182"/>
        <end position="219"/>
    </location>
</feature>
<evidence type="ECO:0000256" key="1">
    <source>
        <dbReference type="SAM" id="MobiDB-lite"/>
    </source>
</evidence>
<dbReference type="Proteomes" id="UP000054559">
    <property type="component" value="Unassembled WGS sequence"/>
</dbReference>
<protein>
    <submittedName>
        <fullName evidence="2">Uncharacterized protein</fullName>
    </submittedName>
</protein>
<dbReference type="AlphaFoldDB" id="A0A0J8QU72"/>